<dbReference type="PANTHER" id="PTHR15859:SF1">
    <property type="entry name" value="BTB DOMAIN-CONTAINING PROTEIN"/>
    <property type="match status" value="1"/>
</dbReference>
<feature type="transmembrane region" description="Helical" evidence="6">
    <location>
        <begin position="785"/>
        <end position="805"/>
    </location>
</feature>
<dbReference type="GO" id="GO:0051260">
    <property type="term" value="P:protein homooligomerization"/>
    <property type="evidence" value="ECO:0007669"/>
    <property type="project" value="InterPro"/>
</dbReference>
<dbReference type="SUPFAM" id="SSF48317">
    <property type="entry name" value="Acid phosphatase/Vanadium-dependent haloperoxidase"/>
    <property type="match status" value="1"/>
</dbReference>
<evidence type="ECO:0000313" key="10">
    <source>
        <dbReference type="Proteomes" id="UP000663829"/>
    </source>
</evidence>
<dbReference type="FunFam" id="3.30.710.10:FF:000038">
    <property type="entry name" value="BTB/POZ domain-containing protein KCTD3 isoform X1"/>
    <property type="match status" value="1"/>
</dbReference>
<dbReference type="EMBL" id="CAJNOQ010003851">
    <property type="protein sequence ID" value="CAF1032612.1"/>
    <property type="molecule type" value="Genomic_DNA"/>
</dbReference>
<keyword evidence="6" id="KW-0812">Transmembrane</keyword>
<evidence type="ECO:0000256" key="5">
    <source>
        <dbReference type="SAM" id="MobiDB-lite"/>
    </source>
</evidence>
<evidence type="ECO:0000256" key="4">
    <source>
        <dbReference type="ARBA" id="ARBA00022737"/>
    </source>
</evidence>
<comment type="caution">
    <text evidence="8">The sequence shown here is derived from an EMBL/GenBank/DDBJ whole genome shotgun (WGS) entry which is preliminary data.</text>
</comment>
<dbReference type="InterPro" id="IPR015943">
    <property type="entry name" value="WD40/YVTN_repeat-like_dom_sf"/>
</dbReference>
<evidence type="ECO:0000256" key="2">
    <source>
        <dbReference type="ARBA" id="ARBA00022553"/>
    </source>
</evidence>
<keyword evidence="10" id="KW-1185">Reference proteome</keyword>
<evidence type="ECO:0000256" key="6">
    <source>
        <dbReference type="SAM" id="Phobius"/>
    </source>
</evidence>
<sequence length="917" mass="102418">MSHQSDQIIHLNVGGTRFSTSKQTLTWIPDSFFTAMLSGRISTNRDESGSIFIDRDPKMFSIILNYLRTKEIDLNGCDISMLRHECEYYCVTPLVKRLQLCEDLERSQCGDVLFNGYINPPVILLPQSQTATTATTVNLHKITSLIEPTTAPIISNNQNPLSNTTTSGGVKPGTVFRLGTAHSFTGNHYRNSSLDFRNSATDFTQVAAVQQNNNTNNTISRGHSRASSTDSILWATQQSSLSSTTKHPLPGCLRTEQNLLSVTLLAGHHNWIAAAYSYYIICYKMKDASGWQTMFHSEHQEDEIYRLAINARTQQGETKESKLVAIAFKQSVRLWSITDETNTIIGTFLFGGVVDNLFFIGSQLVACGGVRKVGVWHSLSQQWQTQELTPIKSFDTAGSFLLLGGETGSIYYFDMQKFPLRMKDNDLLITEIYKIEIAYGTSSGIIRVIVQHPETVGHGPQLFQTFCVHRSPVTKVFDIMLSERHLISVCAANNHVRTWNVTRFRGMISTQPGSTPLASYRIVSIEPARSIQSYTAGNDIGPYGDRDDQQVFVQKVIPYDTEQIYIRFCSTGKRVAIVKSVDNSPITCFTVHECEGPSRLSTRPRRFIFTGHENGSIQVWDLTTAIELCSANSGAGGGNCSENQIAVNGGIINNGGPTPIELVKLLDHCDFSHISSRCTTPCCSLSGVASNNVAQQQHRPQQQRQTNINNSIPTNTHHDENSMLNHLLKLDKSYTLWSALCARPTSSFLWLRPFVMAIEFSGSGYVWIPYSIFMIYYKFHSIDQCISFMILFIGLMFDVAVVGTMKGLVRRKRPVYNYDDPLSIGPDKYSFPSGHTSRAIFLLFYFLNVTLFNVPKYILSIWLTLVVASRILLGRHYISDVIVGCFVGVGECWCILEFVPYATKLLTSIFGTPGSKI</sequence>
<comment type="similarity">
    <text evidence="1">Belongs to the KCTD3 family.</text>
</comment>
<reference evidence="8" key="1">
    <citation type="submission" date="2021-02" db="EMBL/GenBank/DDBJ databases">
        <authorList>
            <person name="Nowell W R."/>
        </authorList>
    </citation>
    <scope>NUCLEOTIDE SEQUENCE</scope>
</reference>
<proteinExistence type="inferred from homology"/>
<dbReference type="OrthoDB" id="6077599at2759"/>
<dbReference type="InterPro" id="IPR001680">
    <property type="entry name" value="WD40_rpt"/>
</dbReference>
<evidence type="ECO:0000256" key="3">
    <source>
        <dbReference type="ARBA" id="ARBA00022574"/>
    </source>
</evidence>
<dbReference type="SUPFAM" id="SSF54695">
    <property type="entry name" value="POZ domain"/>
    <property type="match status" value="1"/>
</dbReference>
<dbReference type="Proteomes" id="UP000681722">
    <property type="component" value="Unassembled WGS sequence"/>
</dbReference>
<dbReference type="InterPro" id="IPR047876">
    <property type="entry name" value="SHKBP1/KCTD3"/>
</dbReference>
<dbReference type="Gene3D" id="3.30.710.10">
    <property type="entry name" value="Potassium Channel Kv1.1, Chain A"/>
    <property type="match status" value="1"/>
</dbReference>
<accession>A0A814J2Q7</accession>
<dbReference type="Pfam" id="PF02214">
    <property type="entry name" value="BTB_2"/>
    <property type="match status" value="1"/>
</dbReference>
<dbReference type="CDD" id="cd18363">
    <property type="entry name" value="BTB_POZ_KCTD3-like"/>
    <property type="match status" value="1"/>
</dbReference>
<feature type="compositionally biased region" description="Low complexity" evidence="5">
    <location>
        <begin position="695"/>
        <end position="705"/>
    </location>
</feature>
<dbReference type="InterPro" id="IPR000210">
    <property type="entry name" value="BTB/POZ_dom"/>
</dbReference>
<dbReference type="SMART" id="SM00014">
    <property type="entry name" value="acidPPc"/>
    <property type="match status" value="1"/>
</dbReference>
<dbReference type="EMBL" id="CAJOBC010003850">
    <property type="protein sequence ID" value="CAF3803405.1"/>
    <property type="molecule type" value="Genomic_DNA"/>
</dbReference>
<dbReference type="SMART" id="SM00225">
    <property type="entry name" value="BTB"/>
    <property type="match status" value="1"/>
</dbReference>
<keyword evidence="6" id="KW-1133">Transmembrane helix</keyword>
<feature type="transmembrane region" description="Helical" evidence="6">
    <location>
        <begin position="750"/>
        <end position="773"/>
    </location>
</feature>
<dbReference type="SMART" id="SM00320">
    <property type="entry name" value="WD40"/>
    <property type="match status" value="2"/>
</dbReference>
<dbReference type="PANTHER" id="PTHR15859">
    <property type="entry name" value="SETA BINDING PROTEIN 1"/>
    <property type="match status" value="1"/>
</dbReference>
<dbReference type="CDD" id="cd03391">
    <property type="entry name" value="PAP2_containing_2_like"/>
    <property type="match status" value="1"/>
</dbReference>
<dbReference type="Pfam" id="PF01569">
    <property type="entry name" value="PAP2"/>
    <property type="match status" value="1"/>
</dbReference>
<dbReference type="InterPro" id="IPR003131">
    <property type="entry name" value="T1-type_BTB"/>
</dbReference>
<feature type="domain" description="BTB" evidence="7">
    <location>
        <begin position="5"/>
        <end position="76"/>
    </location>
</feature>
<keyword evidence="4" id="KW-0677">Repeat</keyword>
<evidence type="ECO:0000313" key="9">
    <source>
        <dbReference type="EMBL" id="CAF3803405.1"/>
    </source>
</evidence>
<keyword evidence="6" id="KW-0472">Membrane</keyword>
<keyword evidence="2" id="KW-0597">Phosphoprotein</keyword>
<dbReference type="PROSITE" id="PS50097">
    <property type="entry name" value="BTB"/>
    <property type="match status" value="1"/>
</dbReference>
<protein>
    <recommendedName>
        <fullName evidence="7">BTB domain-containing protein</fullName>
    </recommendedName>
</protein>
<feature type="compositionally biased region" description="Polar residues" evidence="5">
    <location>
        <begin position="706"/>
        <end position="715"/>
    </location>
</feature>
<feature type="region of interest" description="Disordered" evidence="5">
    <location>
        <begin position="694"/>
        <end position="715"/>
    </location>
</feature>
<evidence type="ECO:0000256" key="1">
    <source>
        <dbReference type="ARBA" id="ARBA00009572"/>
    </source>
</evidence>
<evidence type="ECO:0000259" key="7">
    <source>
        <dbReference type="PROSITE" id="PS50097"/>
    </source>
</evidence>
<dbReference type="InterPro" id="IPR011333">
    <property type="entry name" value="SKP1/BTB/POZ_sf"/>
</dbReference>
<dbReference type="InterPro" id="IPR036938">
    <property type="entry name" value="PAP2/HPO_sf"/>
</dbReference>
<gene>
    <name evidence="8" type="ORF">GPM918_LOCUS15358</name>
    <name evidence="9" type="ORF">SRO942_LOCUS15358</name>
</gene>
<name>A0A814J2Q7_9BILA</name>
<feature type="transmembrane region" description="Helical" evidence="6">
    <location>
        <begin position="839"/>
        <end position="868"/>
    </location>
</feature>
<dbReference type="Gene3D" id="2.130.10.10">
    <property type="entry name" value="YVTN repeat-like/Quinoprotein amine dehydrogenase"/>
    <property type="match status" value="2"/>
</dbReference>
<keyword evidence="3" id="KW-0853">WD repeat</keyword>
<organism evidence="8 10">
    <name type="scientific">Didymodactylos carnosus</name>
    <dbReference type="NCBI Taxonomy" id="1234261"/>
    <lineage>
        <taxon>Eukaryota</taxon>
        <taxon>Metazoa</taxon>
        <taxon>Spiralia</taxon>
        <taxon>Gnathifera</taxon>
        <taxon>Rotifera</taxon>
        <taxon>Eurotatoria</taxon>
        <taxon>Bdelloidea</taxon>
        <taxon>Philodinida</taxon>
        <taxon>Philodinidae</taxon>
        <taxon>Didymodactylos</taxon>
    </lineage>
</organism>
<dbReference type="Proteomes" id="UP000663829">
    <property type="component" value="Unassembled WGS sequence"/>
</dbReference>
<dbReference type="InterPro" id="IPR000326">
    <property type="entry name" value="PAP2/HPO"/>
</dbReference>
<dbReference type="InterPro" id="IPR036322">
    <property type="entry name" value="WD40_repeat_dom_sf"/>
</dbReference>
<dbReference type="AlphaFoldDB" id="A0A814J2Q7"/>
<evidence type="ECO:0000313" key="8">
    <source>
        <dbReference type="EMBL" id="CAF1032612.1"/>
    </source>
</evidence>
<dbReference type="SUPFAM" id="SSF50978">
    <property type="entry name" value="WD40 repeat-like"/>
    <property type="match status" value="1"/>
</dbReference>
<dbReference type="Gene3D" id="1.20.144.10">
    <property type="entry name" value="Phosphatidic acid phosphatase type 2/haloperoxidase"/>
    <property type="match status" value="1"/>
</dbReference>